<dbReference type="Proteomes" id="UP000287766">
    <property type="component" value="Unassembled WGS sequence"/>
</dbReference>
<organism evidence="1 2">
    <name type="scientific">Pseudidiomarina aestuarii</name>
    <dbReference type="NCBI Taxonomy" id="624146"/>
    <lineage>
        <taxon>Bacteria</taxon>
        <taxon>Pseudomonadati</taxon>
        <taxon>Pseudomonadota</taxon>
        <taxon>Gammaproteobacteria</taxon>
        <taxon>Alteromonadales</taxon>
        <taxon>Idiomarinaceae</taxon>
        <taxon>Pseudidiomarina</taxon>
    </lineage>
</organism>
<dbReference type="AlphaFoldDB" id="A0A7Z6ZT33"/>
<accession>A0A7Z6ZT33</accession>
<sequence>MIHQLITDSEIHYEWSKSLSKTYGYTEHVRVVPLETSLGLSSSAITDLFSEWYPSISNRARRGTQQALQAVLLNIARALRETQRHSAMTGFICPTSNTHHKTIKRYQECDFSRVVFGSVLKDLADKGLLECHKGYRGKDFSVGLASLWLPTDNARELLSELSASAEVMPFHDNTESIVLKDDEGELIDYQDNDETRLMRSELELLNELRQSATWSYRPAERFHNDTGELVLSDQYVSLGSRNVRFKRSFKGSFNIGGRYYGHAQCLSKAERSTIIIDGEPTIEQDIKSMHVRMLYNYLGKPAPADGYDIDGYDRETAKKVALIALNADSEKSAAGAIRQSLGFTSNEAKQAIESFRQAHKPIAEFLYSSSWKQLQYLDSELARGIQLRAAEQGIPVIPIHDSFLTGSSKADILAEIIHSEYEKRFGYPPTFSNAITYKKNFNMIQS</sequence>
<dbReference type="RefSeq" id="WP_169931334.1">
    <property type="nucleotide sequence ID" value="NZ_PIPR01000002.1"/>
</dbReference>
<keyword evidence="2" id="KW-1185">Reference proteome</keyword>
<comment type="caution">
    <text evidence="1">The sequence shown here is derived from an EMBL/GenBank/DDBJ whole genome shotgun (WGS) entry which is preliminary data.</text>
</comment>
<evidence type="ECO:0000313" key="1">
    <source>
        <dbReference type="EMBL" id="RUO39617.1"/>
    </source>
</evidence>
<dbReference type="EMBL" id="PIPR01000002">
    <property type="protein sequence ID" value="RUO39617.1"/>
    <property type="molecule type" value="Genomic_DNA"/>
</dbReference>
<gene>
    <name evidence="1" type="ORF">CWE22_10015</name>
</gene>
<name>A0A7Z6ZT33_9GAMM</name>
<protein>
    <submittedName>
        <fullName evidence="1">Uncharacterized protein</fullName>
    </submittedName>
</protein>
<evidence type="ECO:0000313" key="2">
    <source>
        <dbReference type="Proteomes" id="UP000287766"/>
    </source>
</evidence>
<reference evidence="2" key="1">
    <citation type="journal article" date="2018" name="Front. Microbiol.">
        <title>Genome-Based Analysis Reveals the Taxonomy and Diversity of the Family Idiomarinaceae.</title>
        <authorList>
            <person name="Liu Y."/>
            <person name="Lai Q."/>
            <person name="Shao Z."/>
        </authorList>
    </citation>
    <scope>NUCLEOTIDE SEQUENCE [LARGE SCALE GENOMIC DNA]</scope>
    <source>
        <strain evidence="2">KYW314</strain>
    </source>
</reference>
<proteinExistence type="predicted"/>